<dbReference type="Proteomes" id="UP000823638">
    <property type="component" value="Unassembled WGS sequence"/>
</dbReference>
<name>A0A9D9HMX7_9SPIR</name>
<dbReference type="EMBL" id="JADIMM010000023">
    <property type="protein sequence ID" value="MBO8456914.1"/>
    <property type="molecule type" value="Genomic_DNA"/>
</dbReference>
<dbReference type="Pfam" id="PF14353">
    <property type="entry name" value="CpXC"/>
    <property type="match status" value="1"/>
</dbReference>
<sequence>MGFASLSKEVLLCCPRCGNKVSLHCWKQINLDEPEMKRVLVEGINCFSCSTCDFFGAVPLFYSVYSVSRLFCFICFPPGTSPGSPGIPSIGEITGEITNGKFDFKLVDSFSSSGDLVDSVLMLDDGLDYKKGLYYKKNPPLSLITRAAEKTPGFVYDPSLTKYMGIHSNIDEVAKGALFGNRDFRFLIPIENFM</sequence>
<evidence type="ECO:0000313" key="2">
    <source>
        <dbReference type="EMBL" id="MBO8456914.1"/>
    </source>
</evidence>
<evidence type="ECO:0000259" key="1">
    <source>
        <dbReference type="Pfam" id="PF14353"/>
    </source>
</evidence>
<accession>A0A9D9HMX7</accession>
<feature type="domain" description="CpXC" evidence="1">
    <location>
        <begin position="13"/>
        <end position="77"/>
    </location>
</feature>
<reference evidence="2" key="2">
    <citation type="journal article" date="2021" name="PeerJ">
        <title>Extensive microbial diversity within the chicken gut microbiome revealed by metagenomics and culture.</title>
        <authorList>
            <person name="Gilroy R."/>
            <person name="Ravi A."/>
            <person name="Getino M."/>
            <person name="Pursley I."/>
            <person name="Horton D.L."/>
            <person name="Alikhan N.F."/>
            <person name="Baker D."/>
            <person name="Gharbi K."/>
            <person name="Hall N."/>
            <person name="Watson M."/>
            <person name="Adriaenssens E.M."/>
            <person name="Foster-Nyarko E."/>
            <person name="Jarju S."/>
            <person name="Secka A."/>
            <person name="Antonio M."/>
            <person name="Oren A."/>
            <person name="Chaudhuri R.R."/>
            <person name="La Ragione R."/>
            <person name="Hildebrand F."/>
            <person name="Pallen M.J."/>
        </authorList>
    </citation>
    <scope>NUCLEOTIDE SEQUENCE</scope>
    <source>
        <strain evidence="2">10532</strain>
    </source>
</reference>
<dbReference type="AlphaFoldDB" id="A0A9D9HMX7"/>
<evidence type="ECO:0000313" key="3">
    <source>
        <dbReference type="Proteomes" id="UP000823638"/>
    </source>
</evidence>
<gene>
    <name evidence="2" type="ORF">IAA81_01650</name>
</gene>
<reference evidence="2" key="1">
    <citation type="submission" date="2020-10" db="EMBL/GenBank/DDBJ databases">
        <authorList>
            <person name="Gilroy R."/>
        </authorList>
    </citation>
    <scope>NUCLEOTIDE SEQUENCE</scope>
    <source>
        <strain evidence="2">10532</strain>
    </source>
</reference>
<comment type="caution">
    <text evidence="2">The sequence shown here is derived from an EMBL/GenBank/DDBJ whole genome shotgun (WGS) entry which is preliminary data.</text>
</comment>
<dbReference type="InterPro" id="IPR025682">
    <property type="entry name" value="CpXC_dom"/>
</dbReference>
<protein>
    <recommendedName>
        <fullName evidence="1">CpXC domain-containing protein</fullName>
    </recommendedName>
</protein>
<proteinExistence type="predicted"/>
<organism evidence="2 3">
    <name type="scientific">Candidatus Gallitreponema excrementavium</name>
    <dbReference type="NCBI Taxonomy" id="2840840"/>
    <lineage>
        <taxon>Bacteria</taxon>
        <taxon>Pseudomonadati</taxon>
        <taxon>Spirochaetota</taxon>
        <taxon>Spirochaetia</taxon>
        <taxon>Spirochaetales</taxon>
        <taxon>Candidatus Gallitreponema</taxon>
    </lineage>
</organism>